<reference evidence="2" key="3">
    <citation type="submission" date="2023-07" db="EMBL/GenBank/DDBJ databases">
        <title>Stenotrophomonas isolates from soil.</title>
        <authorList>
            <person name="Sharma V."/>
            <person name="Zur-Pinska J."/>
            <person name="Hay A.G."/>
        </authorList>
    </citation>
    <scope>NUCLEOTIDE SEQUENCE</scope>
    <source>
        <strain evidence="2">C2</strain>
    </source>
</reference>
<keyword evidence="1" id="KW-0472">Membrane</keyword>
<reference evidence="4" key="2">
    <citation type="submission" date="2016-10" db="EMBL/GenBank/DDBJ databases">
        <authorList>
            <person name="Varghese N."/>
            <person name="Submissions S."/>
        </authorList>
    </citation>
    <scope>NUCLEOTIDE SEQUENCE [LARGE SCALE GENOMIC DNA]</scope>
    <source>
        <strain evidence="4">92MFCol6.1</strain>
    </source>
</reference>
<feature type="transmembrane region" description="Helical" evidence="1">
    <location>
        <begin position="21"/>
        <end position="43"/>
    </location>
</feature>
<protein>
    <submittedName>
        <fullName evidence="3">Uncharacterized protein</fullName>
    </submittedName>
</protein>
<accession>A0A1W1GWM1</accession>
<dbReference type="EMBL" id="FWEU01000002">
    <property type="protein sequence ID" value="SLM23756.1"/>
    <property type="molecule type" value="Genomic_DNA"/>
</dbReference>
<evidence type="ECO:0000256" key="1">
    <source>
        <dbReference type="SAM" id="Phobius"/>
    </source>
</evidence>
<keyword evidence="5" id="KW-1185">Reference proteome</keyword>
<proteinExistence type="predicted"/>
<dbReference type="RefSeq" id="WP_025878847.1">
    <property type="nucleotide sequence ID" value="NZ_CBCSJV010000016.1"/>
</dbReference>
<dbReference type="Proteomes" id="UP000191133">
    <property type="component" value="Unassembled WGS sequence"/>
</dbReference>
<evidence type="ECO:0000313" key="4">
    <source>
        <dbReference type="Proteomes" id="UP000191133"/>
    </source>
</evidence>
<keyword evidence="1" id="KW-0812">Transmembrane</keyword>
<organism evidence="3 4">
    <name type="scientific">Stenotrophomonas indicatrix</name>
    <dbReference type="NCBI Taxonomy" id="2045451"/>
    <lineage>
        <taxon>Bacteria</taxon>
        <taxon>Pseudomonadati</taxon>
        <taxon>Pseudomonadota</taxon>
        <taxon>Gammaproteobacteria</taxon>
        <taxon>Lysobacterales</taxon>
        <taxon>Lysobacteraceae</taxon>
        <taxon>Stenotrophomonas</taxon>
    </lineage>
</organism>
<evidence type="ECO:0000313" key="3">
    <source>
        <dbReference type="EMBL" id="SLM23756.1"/>
    </source>
</evidence>
<dbReference type="EMBL" id="JAUKNN010000024">
    <property type="protein sequence ID" value="MDN8669895.1"/>
    <property type="molecule type" value="Genomic_DNA"/>
</dbReference>
<dbReference type="AlphaFoldDB" id="A0A1W1GWM1"/>
<gene>
    <name evidence="2" type="ORF">Q0S36_11185</name>
    <name evidence="3" type="ORF">SAMN04488690_1457</name>
</gene>
<sequence>MGEQKQSAQRTLLGDPGLPGAGLSVGVVVLLVLAAMAAVIGFVRLPDSMLGVGLVGIAVFLAVGARICQARDQHQALYRLLGKRPSP</sequence>
<reference evidence="3" key="1">
    <citation type="submission" date="2016-10" db="EMBL/GenBank/DDBJ databases">
        <authorList>
            <person name="de Groot N.N."/>
        </authorList>
    </citation>
    <scope>NUCLEOTIDE SEQUENCE [LARGE SCALE GENOMIC DNA]</scope>
    <source>
        <strain evidence="3">92MFCol6.1</strain>
    </source>
</reference>
<keyword evidence="1" id="KW-1133">Transmembrane helix</keyword>
<dbReference type="Proteomes" id="UP001174315">
    <property type="component" value="Unassembled WGS sequence"/>
</dbReference>
<evidence type="ECO:0000313" key="2">
    <source>
        <dbReference type="EMBL" id="MDN8669895.1"/>
    </source>
</evidence>
<evidence type="ECO:0000313" key="5">
    <source>
        <dbReference type="Proteomes" id="UP001174315"/>
    </source>
</evidence>
<name>A0A1W1GWM1_9GAMM</name>
<feature type="transmembrane region" description="Helical" evidence="1">
    <location>
        <begin position="49"/>
        <end position="68"/>
    </location>
</feature>